<protein>
    <submittedName>
        <fullName evidence="8">MFS transporter</fullName>
    </submittedName>
</protein>
<feature type="transmembrane region" description="Helical" evidence="6">
    <location>
        <begin position="145"/>
        <end position="163"/>
    </location>
</feature>
<organism evidence="8 9">
    <name type="scientific">Roseiterribacter gracilis</name>
    <dbReference type="NCBI Taxonomy" id="2812848"/>
    <lineage>
        <taxon>Bacteria</taxon>
        <taxon>Pseudomonadati</taxon>
        <taxon>Pseudomonadota</taxon>
        <taxon>Alphaproteobacteria</taxon>
        <taxon>Rhodospirillales</taxon>
        <taxon>Roseiterribacteraceae</taxon>
        <taxon>Roseiterribacter</taxon>
    </lineage>
</organism>
<keyword evidence="2" id="KW-1003">Cell membrane</keyword>
<feature type="transmembrane region" description="Helical" evidence="6">
    <location>
        <begin position="80"/>
        <end position="101"/>
    </location>
</feature>
<comment type="subcellular location">
    <subcellularLocation>
        <location evidence="1">Cell membrane</location>
        <topology evidence="1">Multi-pass membrane protein</topology>
    </subcellularLocation>
</comment>
<dbReference type="EMBL" id="BOPV01000001">
    <property type="protein sequence ID" value="GIL40635.1"/>
    <property type="molecule type" value="Genomic_DNA"/>
</dbReference>
<dbReference type="PANTHER" id="PTHR43124:SF3">
    <property type="entry name" value="CHLORAMPHENICOL EFFLUX PUMP RV0191"/>
    <property type="match status" value="1"/>
</dbReference>
<comment type="caution">
    <text evidence="8">The sequence shown here is derived from an EMBL/GenBank/DDBJ whole genome shotgun (WGS) entry which is preliminary data.</text>
</comment>
<feature type="transmembrane region" description="Helical" evidence="6">
    <location>
        <begin position="196"/>
        <end position="219"/>
    </location>
</feature>
<dbReference type="InterPro" id="IPR011701">
    <property type="entry name" value="MFS"/>
</dbReference>
<accession>A0A8S8XHF0</accession>
<evidence type="ECO:0000256" key="5">
    <source>
        <dbReference type="ARBA" id="ARBA00023136"/>
    </source>
</evidence>
<evidence type="ECO:0000259" key="7">
    <source>
        <dbReference type="PROSITE" id="PS50850"/>
    </source>
</evidence>
<evidence type="ECO:0000256" key="3">
    <source>
        <dbReference type="ARBA" id="ARBA00022692"/>
    </source>
</evidence>
<evidence type="ECO:0000256" key="4">
    <source>
        <dbReference type="ARBA" id="ARBA00022989"/>
    </source>
</evidence>
<dbReference type="Pfam" id="PF07690">
    <property type="entry name" value="MFS_1"/>
    <property type="match status" value="1"/>
</dbReference>
<evidence type="ECO:0000256" key="1">
    <source>
        <dbReference type="ARBA" id="ARBA00004651"/>
    </source>
</evidence>
<sequence length="397" mass="41362">MLDFMMVLPLGPDFATALGIPTSHLGYVGGAYTAAGFIAGLIGAVLLDRFDRRQALAVAIGGLVIATALGGFAVDLPTMLGARILAGFFGGPATAIALAIIADSVPPQRRGRAMGMVSASFAVASTIGIPLALELATLGGWRMPFFAVATFGAVVAMLVVWAMPPQRAHLQTGDAASRAVSLADFGRLLSKPMARIAMLLVGLAMITGFMLIPNFSAWIQFNRGFPREQIGVLYMLGGVVGFFVTRYAGIGVDRFGGTAIALTAAIVNIFAIWAVFLATNLPVSLYVLFPLFMGANASRFVVVSTVTSKVPDAPERARFMSMTSSVQALSSSCAAFVASAVLIELPGGALGGMPPIATAAIALILVVPPLIWAVERFVEKRAASLRVQTIVETAPTR</sequence>
<dbReference type="GO" id="GO:0022857">
    <property type="term" value="F:transmembrane transporter activity"/>
    <property type="evidence" value="ECO:0007669"/>
    <property type="project" value="InterPro"/>
</dbReference>
<dbReference type="InterPro" id="IPR036259">
    <property type="entry name" value="MFS_trans_sf"/>
</dbReference>
<keyword evidence="4 6" id="KW-1133">Transmembrane helix</keyword>
<dbReference type="Gene3D" id="1.20.1250.20">
    <property type="entry name" value="MFS general substrate transporter like domains"/>
    <property type="match status" value="1"/>
</dbReference>
<feature type="transmembrane region" description="Helical" evidence="6">
    <location>
        <begin position="113"/>
        <end position="133"/>
    </location>
</feature>
<feature type="transmembrane region" description="Helical" evidence="6">
    <location>
        <begin position="231"/>
        <end position="248"/>
    </location>
</feature>
<feature type="transmembrane region" description="Helical" evidence="6">
    <location>
        <begin position="319"/>
        <end position="343"/>
    </location>
</feature>
<name>A0A8S8XHF0_9PROT</name>
<dbReference type="PROSITE" id="PS50850">
    <property type="entry name" value="MFS"/>
    <property type="match status" value="1"/>
</dbReference>
<evidence type="ECO:0000313" key="9">
    <source>
        <dbReference type="Proteomes" id="UP000681075"/>
    </source>
</evidence>
<feature type="transmembrane region" description="Helical" evidence="6">
    <location>
        <begin position="25"/>
        <end position="47"/>
    </location>
</feature>
<keyword evidence="9" id="KW-1185">Reference proteome</keyword>
<feature type="domain" description="Major facilitator superfamily (MFS) profile" evidence="7">
    <location>
        <begin position="1"/>
        <end position="377"/>
    </location>
</feature>
<dbReference type="InterPro" id="IPR050189">
    <property type="entry name" value="MFS_Efflux_Transporters"/>
</dbReference>
<evidence type="ECO:0000256" key="2">
    <source>
        <dbReference type="ARBA" id="ARBA00022475"/>
    </source>
</evidence>
<dbReference type="InterPro" id="IPR020846">
    <property type="entry name" value="MFS_dom"/>
</dbReference>
<evidence type="ECO:0000256" key="6">
    <source>
        <dbReference type="SAM" id="Phobius"/>
    </source>
</evidence>
<dbReference type="AlphaFoldDB" id="A0A8S8XHF0"/>
<feature type="transmembrane region" description="Helical" evidence="6">
    <location>
        <begin position="285"/>
        <end position="307"/>
    </location>
</feature>
<feature type="transmembrane region" description="Helical" evidence="6">
    <location>
        <begin position="54"/>
        <end position="74"/>
    </location>
</feature>
<dbReference type="PANTHER" id="PTHR43124">
    <property type="entry name" value="PURINE EFFLUX PUMP PBUE"/>
    <property type="match status" value="1"/>
</dbReference>
<dbReference type="Proteomes" id="UP000681075">
    <property type="component" value="Unassembled WGS sequence"/>
</dbReference>
<dbReference type="SUPFAM" id="SSF103473">
    <property type="entry name" value="MFS general substrate transporter"/>
    <property type="match status" value="1"/>
</dbReference>
<evidence type="ECO:0000313" key="8">
    <source>
        <dbReference type="EMBL" id="GIL40635.1"/>
    </source>
</evidence>
<feature type="transmembrane region" description="Helical" evidence="6">
    <location>
        <begin position="260"/>
        <end position="279"/>
    </location>
</feature>
<dbReference type="GO" id="GO:0005886">
    <property type="term" value="C:plasma membrane"/>
    <property type="evidence" value="ECO:0007669"/>
    <property type="project" value="UniProtKB-SubCell"/>
</dbReference>
<gene>
    <name evidence="8" type="ORF">TMPK1_28720</name>
</gene>
<proteinExistence type="predicted"/>
<reference evidence="8" key="1">
    <citation type="submission" date="2021-02" db="EMBL/GenBank/DDBJ databases">
        <title>Genome sequence of Rhodospirillales sp. strain TMPK1 isolated from soil.</title>
        <authorList>
            <person name="Nakai R."/>
            <person name="Kusada H."/>
            <person name="Tamaki H."/>
        </authorList>
    </citation>
    <scope>NUCLEOTIDE SEQUENCE</scope>
    <source>
        <strain evidence="8">TMPK1</strain>
    </source>
</reference>
<keyword evidence="5 6" id="KW-0472">Membrane</keyword>
<keyword evidence="3 6" id="KW-0812">Transmembrane</keyword>
<feature type="transmembrane region" description="Helical" evidence="6">
    <location>
        <begin position="355"/>
        <end position="374"/>
    </location>
</feature>